<evidence type="ECO:0000256" key="1">
    <source>
        <dbReference type="SAM" id="MobiDB-lite"/>
    </source>
</evidence>
<gene>
    <name evidence="3" type="ORF">ESO86_00195</name>
</gene>
<feature type="transmembrane region" description="Helical" evidence="2">
    <location>
        <begin position="59"/>
        <end position="80"/>
    </location>
</feature>
<organism evidence="3 4">
    <name type="scientific">Agromyces binzhouensis</name>
    <dbReference type="NCBI Taxonomy" id="1817495"/>
    <lineage>
        <taxon>Bacteria</taxon>
        <taxon>Bacillati</taxon>
        <taxon>Actinomycetota</taxon>
        <taxon>Actinomycetes</taxon>
        <taxon>Micrococcales</taxon>
        <taxon>Microbacteriaceae</taxon>
        <taxon>Agromyces</taxon>
    </lineage>
</organism>
<dbReference type="AlphaFoldDB" id="A0A4Q2JU12"/>
<evidence type="ECO:0000313" key="3">
    <source>
        <dbReference type="EMBL" id="RXZ51911.1"/>
    </source>
</evidence>
<evidence type="ECO:0000313" key="4">
    <source>
        <dbReference type="Proteomes" id="UP000292881"/>
    </source>
</evidence>
<comment type="caution">
    <text evidence="3">The sequence shown here is derived from an EMBL/GenBank/DDBJ whole genome shotgun (WGS) entry which is preliminary data.</text>
</comment>
<sequence length="249" mass="26645">MADDGVKYETRTVRTIRGTESRAAAKWEKAGWEVLSQSQGKLQTELTIRRPQPKTPWRLYAVGGGALAIVIIAGIIGGIIGESSDVETAGPSTDSASQTTSPPRETPFQEPTPSSAPPAEQVVLTADNNEEFAAILALGDTCDDSIAAFAEKYRGQTLAFAASIGAMANHNGYSTRYDILISAGDYSETSAWGPAFQFRDVNTTFDLHYSGNAPDTIGVGTNLLVTAEVDQYEPNSCLFLLEPVETAFR</sequence>
<evidence type="ECO:0000256" key="2">
    <source>
        <dbReference type="SAM" id="Phobius"/>
    </source>
</evidence>
<dbReference type="OrthoDB" id="3240480at2"/>
<proteinExistence type="predicted"/>
<dbReference type="Pfam" id="PF16127">
    <property type="entry name" value="DUF4839"/>
    <property type="match status" value="1"/>
</dbReference>
<accession>A0A4Q2JU12</accession>
<keyword evidence="2" id="KW-0472">Membrane</keyword>
<keyword evidence="2" id="KW-0812">Transmembrane</keyword>
<feature type="region of interest" description="Disordered" evidence="1">
    <location>
        <begin position="86"/>
        <end position="119"/>
    </location>
</feature>
<dbReference type="EMBL" id="SDPL01000001">
    <property type="protein sequence ID" value="RXZ51911.1"/>
    <property type="molecule type" value="Genomic_DNA"/>
</dbReference>
<keyword evidence="2" id="KW-1133">Transmembrane helix</keyword>
<feature type="compositionally biased region" description="Polar residues" evidence="1">
    <location>
        <begin position="90"/>
        <end position="113"/>
    </location>
</feature>
<dbReference type="RefSeq" id="WP_129232885.1">
    <property type="nucleotide sequence ID" value="NZ_SDPL01000001.1"/>
</dbReference>
<protein>
    <submittedName>
        <fullName evidence="3">DUF4839 domain-containing protein</fullName>
    </submittedName>
</protein>
<reference evidence="3 4" key="1">
    <citation type="submission" date="2019-01" db="EMBL/GenBank/DDBJ databases">
        <authorList>
            <person name="Li J."/>
        </authorList>
    </citation>
    <scope>NUCLEOTIDE SEQUENCE [LARGE SCALE GENOMIC DNA]</scope>
    <source>
        <strain evidence="3 4">CGMCC 4.7180</strain>
    </source>
</reference>
<dbReference type="Proteomes" id="UP000292881">
    <property type="component" value="Unassembled WGS sequence"/>
</dbReference>
<name>A0A4Q2JU12_9MICO</name>
<keyword evidence="4" id="KW-1185">Reference proteome</keyword>
<dbReference type="InterPro" id="IPR032290">
    <property type="entry name" value="DUF4839"/>
</dbReference>